<dbReference type="OrthoDB" id="10649086at2759"/>
<feature type="compositionally biased region" description="Low complexity" evidence="1">
    <location>
        <begin position="1"/>
        <end position="19"/>
    </location>
</feature>
<dbReference type="EMBL" id="MCFN01001440">
    <property type="protein sequence ID" value="OXB53112.1"/>
    <property type="molecule type" value="Genomic_DNA"/>
</dbReference>
<comment type="caution">
    <text evidence="2">The sequence shown here is derived from an EMBL/GenBank/DDBJ whole genome shotgun (WGS) entry which is preliminary data.</text>
</comment>
<evidence type="ECO:0000313" key="2">
    <source>
        <dbReference type="EMBL" id="OXB53112.1"/>
    </source>
</evidence>
<evidence type="ECO:0000256" key="1">
    <source>
        <dbReference type="SAM" id="MobiDB-lite"/>
    </source>
</evidence>
<protein>
    <submittedName>
        <fullName evidence="2">Uncharacterized protein</fullName>
    </submittedName>
</protein>
<dbReference type="AlphaFoldDB" id="A0A226MCV3"/>
<feature type="region of interest" description="Disordered" evidence="1">
    <location>
        <begin position="1"/>
        <end position="22"/>
    </location>
</feature>
<accession>A0A226MCV3</accession>
<evidence type="ECO:0000313" key="3">
    <source>
        <dbReference type="Proteomes" id="UP000198323"/>
    </source>
</evidence>
<gene>
    <name evidence="2" type="ORF">ASZ78_003075</name>
</gene>
<sequence>MTITSSMPSHQPAAHSASAVQYEQGPGEPASVALENNFPPEVWVAFFQQYLDLSPLFAWLDGEFRDNSENGWWETLCRRSNIQLYFCTYGLDEVVLVQKLQPWLGNHTESVVRRLTSITAALYGPQLRQQLECHNNCAAARKEDI</sequence>
<organism evidence="2 3">
    <name type="scientific">Callipepla squamata</name>
    <name type="common">Scaled quail</name>
    <dbReference type="NCBI Taxonomy" id="9009"/>
    <lineage>
        <taxon>Eukaryota</taxon>
        <taxon>Metazoa</taxon>
        <taxon>Chordata</taxon>
        <taxon>Craniata</taxon>
        <taxon>Vertebrata</taxon>
        <taxon>Euteleostomi</taxon>
        <taxon>Archelosauria</taxon>
        <taxon>Archosauria</taxon>
        <taxon>Dinosauria</taxon>
        <taxon>Saurischia</taxon>
        <taxon>Theropoda</taxon>
        <taxon>Coelurosauria</taxon>
        <taxon>Aves</taxon>
        <taxon>Neognathae</taxon>
        <taxon>Galloanserae</taxon>
        <taxon>Galliformes</taxon>
        <taxon>Odontophoridae</taxon>
        <taxon>Callipepla</taxon>
    </lineage>
</organism>
<keyword evidence="3" id="KW-1185">Reference proteome</keyword>
<dbReference type="Proteomes" id="UP000198323">
    <property type="component" value="Unassembled WGS sequence"/>
</dbReference>
<name>A0A226MCV3_CALSU</name>
<reference evidence="2 3" key="1">
    <citation type="submission" date="2016-07" db="EMBL/GenBank/DDBJ databases">
        <title>Disparate Historic Effective Population Sizes Predicted by Modern Levels of Genome Diversity for the Scaled Quail (Callipepla squamata) and the Northern Bobwhite (Colinus virginianus): Inferences from First and Second Generation Draft Genome Assemblies for Sympatric New World Quail.</title>
        <authorList>
            <person name="Oldeschulte D.L."/>
            <person name="Halley Y.A."/>
            <person name="Bhattarai E.K."/>
            <person name="Brashear W.A."/>
            <person name="Hill J."/>
            <person name="Metz R.P."/>
            <person name="Johnson C.D."/>
            <person name="Rollins D."/>
            <person name="Peterson M.J."/>
            <person name="Bickhart D.M."/>
            <person name="Decker J.E."/>
            <person name="Seabury C.M."/>
        </authorList>
    </citation>
    <scope>NUCLEOTIDE SEQUENCE [LARGE SCALE GENOMIC DNA]</scope>
    <source>
        <strain evidence="2 3">Texas</strain>
        <tissue evidence="2">Leg muscle</tissue>
    </source>
</reference>
<proteinExistence type="predicted"/>